<reference evidence="2 3" key="1">
    <citation type="submission" date="2017-08" db="EMBL/GenBank/DDBJ databases">
        <title>Draft genome sequence of filamentous cyanobacterium Calothrix elsteri CCALA 953.</title>
        <authorList>
            <person name="Gagunashvili A.N."/>
            <person name="Elster J."/>
            <person name="Andresson O.S."/>
        </authorList>
    </citation>
    <scope>NUCLEOTIDE SEQUENCE [LARGE SCALE GENOMIC DNA]</scope>
    <source>
        <strain evidence="2 3">CCALA 953</strain>
    </source>
</reference>
<comment type="caution">
    <text evidence="2">The sequence shown here is derived from an EMBL/GenBank/DDBJ whole genome shotgun (WGS) entry which is preliminary data.</text>
</comment>
<sequence>MRQNSYIAWEGNSLIDGFPIVLIFLILTGFVFPSFNKKTGSEMIQSCLYQLYVKLHRINPY</sequence>
<keyword evidence="1" id="KW-1133">Transmembrane helix</keyword>
<protein>
    <submittedName>
        <fullName evidence="2">Uncharacterized protein</fullName>
    </submittedName>
</protein>
<proteinExistence type="predicted"/>
<gene>
    <name evidence="2" type="ORF">CK510_28355</name>
</gene>
<organism evidence="2 3">
    <name type="scientific">Brunnivagina elsteri CCALA 953</name>
    <dbReference type="NCBI Taxonomy" id="987040"/>
    <lineage>
        <taxon>Bacteria</taxon>
        <taxon>Bacillati</taxon>
        <taxon>Cyanobacteriota</taxon>
        <taxon>Cyanophyceae</taxon>
        <taxon>Nostocales</taxon>
        <taxon>Calotrichaceae</taxon>
        <taxon>Brunnivagina</taxon>
    </lineage>
</organism>
<dbReference type="AlphaFoldDB" id="A0A2A2TBJ1"/>
<name>A0A2A2TBJ1_9CYAN</name>
<keyword evidence="1" id="KW-0812">Transmembrane</keyword>
<dbReference type="EMBL" id="NTFS01000563">
    <property type="protein sequence ID" value="PAX48288.1"/>
    <property type="molecule type" value="Genomic_DNA"/>
</dbReference>
<keyword evidence="3" id="KW-1185">Reference proteome</keyword>
<evidence type="ECO:0000313" key="2">
    <source>
        <dbReference type="EMBL" id="PAX48288.1"/>
    </source>
</evidence>
<evidence type="ECO:0000313" key="3">
    <source>
        <dbReference type="Proteomes" id="UP000218238"/>
    </source>
</evidence>
<accession>A0A2A2TBJ1</accession>
<feature type="transmembrane region" description="Helical" evidence="1">
    <location>
        <begin position="17"/>
        <end position="35"/>
    </location>
</feature>
<keyword evidence="1" id="KW-0472">Membrane</keyword>
<evidence type="ECO:0000256" key="1">
    <source>
        <dbReference type="SAM" id="Phobius"/>
    </source>
</evidence>
<dbReference type="Proteomes" id="UP000218238">
    <property type="component" value="Unassembled WGS sequence"/>
</dbReference>